<evidence type="ECO:0000313" key="3">
    <source>
        <dbReference type="EnsemblPlants" id="TraesCS6A02G404900.1.cds1"/>
    </source>
</evidence>
<evidence type="ECO:0000313" key="4">
    <source>
        <dbReference type="Proteomes" id="UP000019116"/>
    </source>
</evidence>
<dbReference type="EnsemblPlants" id="TraesCS6A02G404900.1">
    <property type="protein sequence ID" value="TraesCS6A02G404900.1.cds1"/>
    <property type="gene ID" value="TraesCS6A02G404900"/>
</dbReference>
<keyword evidence="4" id="KW-1185">Reference proteome</keyword>
<reference evidence="3" key="2">
    <citation type="submission" date="2018-10" db="UniProtKB">
        <authorList>
            <consortium name="EnsemblPlants"/>
        </authorList>
    </citation>
    <scope>IDENTIFICATION</scope>
</reference>
<feature type="transmembrane region" description="Helical" evidence="1">
    <location>
        <begin position="84"/>
        <end position="101"/>
    </location>
</feature>
<dbReference type="Gramene" id="TraesSYM6A03G03354220.1">
    <property type="protein sequence ID" value="TraesSYM6A03G03354220.1.CDS1"/>
    <property type="gene ID" value="TraesSYM6A03G03354220"/>
</dbReference>
<protein>
    <recommendedName>
        <fullName evidence="2">DUF4220 domain-containing protein</fullName>
    </recommendedName>
</protein>
<dbReference type="STRING" id="4565.A0A3B6NXR1"/>
<accession>A0A3B6NXR1</accession>
<keyword evidence="1" id="KW-0812">Transmembrane</keyword>
<keyword evidence="1" id="KW-1133">Transmembrane helix</keyword>
<dbReference type="OrthoDB" id="1689146at2759"/>
<name>A0A3B6NXR1_WHEAT</name>
<dbReference type="Gramene" id="TraesNOR6A03G03444870.1">
    <property type="protein sequence ID" value="TraesNOR6A03G03444870.1.CDS1"/>
    <property type="gene ID" value="TraesNOR6A03G03444870"/>
</dbReference>
<dbReference type="Gramene" id="TraesLAC6A03G03371010.1">
    <property type="protein sequence ID" value="TraesLAC6A03G03371010.1.CDS1"/>
    <property type="gene ID" value="TraesLAC6A03G03371010"/>
</dbReference>
<dbReference type="Pfam" id="PF13968">
    <property type="entry name" value="DUF4220"/>
    <property type="match status" value="1"/>
</dbReference>
<proteinExistence type="predicted"/>
<evidence type="ECO:0000256" key="1">
    <source>
        <dbReference type="SAM" id="Phobius"/>
    </source>
</evidence>
<feature type="transmembrane region" description="Helical" evidence="1">
    <location>
        <begin position="21"/>
        <end position="41"/>
    </location>
</feature>
<dbReference type="Gramene" id="TraesCS6A03G1013600.1">
    <property type="protein sequence ID" value="TraesCS6A03G1013600.1.CDS1"/>
    <property type="gene ID" value="TraesCS6A03G1013600"/>
</dbReference>
<feature type="transmembrane region" description="Helical" evidence="1">
    <location>
        <begin position="53"/>
        <end position="72"/>
    </location>
</feature>
<dbReference type="KEGG" id="taes:123129083"/>
<dbReference type="OMA" id="ADIQAFW"/>
<dbReference type="InterPro" id="IPR025315">
    <property type="entry name" value="DUF4220"/>
</dbReference>
<evidence type="ECO:0000259" key="2">
    <source>
        <dbReference type="Pfam" id="PF13968"/>
    </source>
</evidence>
<keyword evidence="1" id="KW-0472">Membrane</keyword>
<sequence length="637" mass="72315">MTQENHLAMKSSGHLFNEWEIRLLVLLSFTMQLFLFFVGGLRRRITNSALRFSIWLAYVGADMVAVYVLGLISRVHLDATTENHHHLAFLWAPFLLIHLGGQDTVTAFAIEDISLWLRHLLNLVVQVSLTLYIFWKSTNGLNIQELLLLPTILLFVSGMIKYGERTWALCCGSLINIAEFPIPQYLTDLDKIHVGSTTSSYSGLVSKALFSIKEVRWIFSSYSPLGTDLSMNSDLLLPDYAGKLFETMEIELGLMFDDIYTKAQVLRTWGGIILRCLSDISFLAAFVLFSVRNKERYNTVDTAITYVLFIGGFSLEVFAVFTAMVSPWIWAWLKTRHCSFLSSISISWQRKRVLWSKSMGQYSLLNYLGQCDQQSSKVMAVVRRLVNAVCGRKQKLWVSKLLDTKFVEVDEKVMRCIVERIKQYQSTDESSMLPQWPNLAPLLQRSLRVPEADFHFPVLVLHIYTEVMLSRYAPTATPDGGLDRVCRTISNYMVYLCATHHEMLSVQNSSNQSDLAYILHRLFSVGTNADISNIMPKAVGFLIDCRFPVPPKVCTEAHLLEIRDAWVGFLLHAASKSRPEMHAAQLARGGEFLTFVWLLMAHCNLGNSRGCPIGLLPISGDVQWRCVFHIRPPPQSS</sequence>
<dbReference type="PANTHER" id="PTHR31325">
    <property type="entry name" value="OS01G0798800 PROTEIN-RELATED"/>
    <property type="match status" value="1"/>
</dbReference>
<feature type="domain" description="DUF4220" evidence="2">
    <location>
        <begin position="55"/>
        <end position="367"/>
    </location>
</feature>
<dbReference type="Pfam" id="PF04578">
    <property type="entry name" value="DUF594"/>
    <property type="match status" value="1"/>
</dbReference>
<dbReference type="RefSeq" id="XP_044405169.1">
    <property type="nucleotide sequence ID" value="XM_044549234.1"/>
</dbReference>
<organism evidence="3">
    <name type="scientific">Triticum aestivum</name>
    <name type="common">Wheat</name>
    <dbReference type="NCBI Taxonomy" id="4565"/>
    <lineage>
        <taxon>Eukaryota</taxon>
        <taxon>Viridiplantae</taxon>
        <taxon>Streptophyta</taxon>
        <taxon>Embryophyta</taxon>
        <taxon>Tracheophyta</taxon>
        <taxon>Spermatophyta</taxon>
        <taxon>Magnoliopsida</taxon>
        <taxon>Liliopsida</taxon>
        <taxon>Poales</taxon>
        <taxon>Poaceae</taxon>
        <taxon>BOP clade</taxon>
        <taxon>Pooideae</taxon>
        <taxon>Triticodae</taxon>
        <taxon>Triticeae</taxon>
        <taxon>Triticinae</taxon>
        <taxon>Triticum</taxon>
    </lineage>
</organism>
<feature type="transmembrane region" description="Helical" evidence="1">
    <location>
        <begin position="303"/>
        <end position="333"/>
    </location>
</feature>
<dbReference type="AlphaFoldDB" id="A0A3B6NXR1"/>
<gene>
    <name evidence="3" type="primary">LOC123129083</name>
</gene>
<feature type="transmembrane region" description="Helical" evidence="1">
    <location>
        <begin position="113"/>
        <end position="135"/>
    </location>
</feature>
<dbReference type="GeneID" id="123129083"/>
<dbReference type="InterPro" id="IPR007658">
    <property type="entry name" value="DUF594"/>
</dbReference>
<reference evidence="3" key="1">
    <citation type="submission" date="2018-08" db="EMBL/GenBank/DDBJ databases">
        <authorList>
            <person name="Rossello M."/>
        </authorList>
    </citation>
    <scope>NUCLEOTIDE SEQUENCE [LARGE SCALE GENOMIC DNA]</scope>
    <source>
        <strain evidence="3">cv. Chinese Spring</strain>
    </source>
</reference>
<dbReference type="Proteomes" id="UP000019116">
    <property type="component" value="Chromosome 6A"/>
</dbReference>
<dbReference type="Gramene" id="TraesCS6A02G404900.1">
    <property type="protein sequence ID" value="TraesCS6A02G404900.1.cds1"/>
    <property type="gene ID" value="TraesCS6A02G404900"/>
</dbReference>
<feature type="transmembrane region" description="Helical" evidence="1">
    <location>
        <begin position="272"/>
        <end position="291"/>
    </location>
</feature>